<dbReference type="AlphaFoldDB" id="A0A388LB63"/>
<gene>
    <name evidence="2" type="ORF">CBR_g29714</name>
</gene>
<accession>A0A388LB63</accession>
<evidence type="ECO:0000313" key="3">
    <source>
        <dbReference type="Proteomes" id="UP000265515"/>
    </source>
</evidence>
<dbReference type="EMBL" id="BFEA01000322">
    <property type="protein sequence ID" value="GBG79567.1"/>
    <property type="molecule type" value="Genomic_DNA"/>
</dbReference>
<organism evidence="2 3">
    <name type="scientific">Chara braunii</name>
    <name type="common">Braun's stonewort</name>
    <dbReference type="NCBI Taxonomy" id="69332"/>
    <lineage>
        <taxon>Eukaryota</taxon>
        <taxon>Viridiplantae</taxon>
        <taxon>Streptophyta</taxon>
        <taxon>Charophyceae</taxon>
        <taxon>Charales</taxon>
        <taxon>Characeae</taxon>
        <taxon>Chara</taxon>
    </lineage>
</organism>
<feature type="region of interest" description="Disordered" evidence="1">
    <location>
        <begin position="59"/>
        <end position="88"/>
    </location>
</feature>
<proteinExistence type="predicted"/>
<protein>
    <submittedName>
        <fullName evidence="2">Uncharacterized protein</fullName>
    </submittedName>
</protein>
<reference evidence="2 3" key="1">
    <citation type="journal article" date="2018" name="Cell">
        <title>The Chara Genome: Secondary Complexity and Implications for Plant Terrestrialization.</title>
        <authorList>
            <person name="Nishiyama T."/>
            <person name="Sakayama H."/>
            <person name="Vries J.D."/>
            <person name="Buschmann H."/>
            <person name="Saint-Marcoux D."/>
            <person name="Ullrich K.K."/>
            <person name="Haas F.B."/>
            <person name="Vanderstraeten L."/>
            <person name="Becker D."/>
            <person name="Lang D."/>
            <person name="Vosolsobe S."/>
            <person name="Rombauts S."/>
            <person name="Wilhelmsson P.K.I."/>
            <person name="Janitza P."/>
            <person name="Kern R."/>
            <person name="Heyl A."/>
            <person name="Rumpler F."/>
            <person name="Villalobos L.I.A.C."/>
            <person name="Clay J.M."/>
            <person name="Skokan R."/>
            <person name="Toyoda A."/>
            <person name="Suzuki Y."/>
            <person name="Kagoshima H."/>
            <person name="Schijlen E."/>
            <person name="Tajeshwar N."/>
            <person name="Catarino B."/>
            <person name="Hetherington A.J."/>
            <person name="Saltykova A."/>
            <person name="Bonnot C."/>
            <person name="Breuninger H."/>
            <person name="Symeonidi A."/>
            <person name="Radhakrishnan G.V."/>
            <person name="Van Nieuwerburgh F."/>
            <person name="Deforce D."/>
            <person name="Chang C."/>
            <person name="Karol K.G."/>
            <person name="Hedrich R."/>
            <person name="Ulvskov P."/>
            <person name="Glockner G."/>
            <person name="Delwiche C.F."/>
            <person name="Petrasek J."/>
            <person name="Van de Peer Y."/>
            <person name="Friml J."/>
            <person name="Beilby M."/>
            <person name="Dolan L."/>
            <person name="Kohara Y."/>
            <person name="Sugano S."/>
            <person name="Fujiyama A."/>
            <person name="Delaux P.-M."/>
            <person name="Quint M."/>
            <person name="TheiBen G."/>
            <person name="Hagemann M."/>
            <person name="Harholt J."/>
            <person name="Dunand C."/>
            <person name="Zachgo S."/>
            <person name="Langdale J."/>
            <person name="Maumus F."/>
            <person name="Straeten D.V.D."/>
            <person name="Gould S.B."/>
            <person name="Rensing S.A."/>
        </authorList>
    </citation>
    <scope>NUCLEOTIDE SEQUENCE [LARGE SCALE GENOMIC DNA]</scope>
    <source>
        <strain evidence="2 3">S276</strain>
    </source>
</reference>
<evidence type="ECO:0000313" key="2">
    <source>
        <dbReference type="EMBL" id="GBG79567.1"/>
    </source>
</evidence>
<feature type="compositionally biased region" description="Low complexity" evidence="1">
    <location>
        <begin position="122"/>
        <end position="135"/>
    </location>
</feature>
<dbReference type="Proteomes" id="UP000265515">
    <property type="component" value="Unassembled WGS sequence"/>
</dbReference>
<comment type="caution">
    <text evidence="2">The sequence shown here is derived from an EMBL/GenBank/DDBJ whole genome shotgun (WGS) entry which is preliminary data.</text>
</comment>
<evidence type="ECO:0000256" key="1">
    <source>
        <dbReference type="SAM" id="MobiDB-lite"/>
    </source>
</evidence>
<name>A0A388LB63_CHABU</name>
<dbReference type="Gramene" id="GBG79567">
    <property type="protein sequence ID" value="GBG79567"/>
    <property type="gene ID" value="CBR_g29714"/>
</dbReference>
<keyword evidence="3" id="KW-1185">Reference proteome</keyword>
<feature type="region of interest" description="Disordered" evidence="1">
    <location>
        <begin position="118"/>
        <end position="145"/>
    </location>
</feature>
<sequence length="145" mass="16174">MRQYSTVAAPQVALLDYRVACYGRRQRDEAAMRRLSPREKTMVSSAVLAVCQHMETELSSSPFQPCSPQAKDKERSSQLSIRTKHGRQRTAIYKISGKYDSRGAAVPRGVVYKLRSNSNLRPPTAISTTSTPTSAMVASKRQPKR</sequence>